<reference evidence="5" key="2">
    <citation type="submission" date="2024-06" db="EMBL/GenBank/DDBJ databases">
        <authorList>
            <person name="Petrova K.O."/>
            <person name="Toshchakov S.V."/>
            <person name="Boltjanskaja Y.V."/>
            <person name="Kevbrin V."/>
        </authorList>
    </citation>
    <scope>NUCLEOTIDE SEQUENCE</scope>
    <source>
        <strain evidence="5">Z-910T</strain>
    </source>
</reference>
<keyword evidence="3" id="KW-0804">Transcription</keyword>
<evidence type="ECO:0000259" key="4">
    <source>
        <dbReference type="PROSITE" id="PS50987"/>
    </source>
</evidence>
<reference evidence="5" key="1">
    <citation type="journal article" date="2013" name="Extremophiles">
        <title>Proteinivorax tanatarense gen. nov., sp. nov., an anaerobic, haloalkaliphilic, proteolytic bacterium isolated from a decaying algal bloom, and proposal of Proteinivoraceae fam. nov.</title>
        <authorList>
            <person name="Kevbrin V."/>
            <person name="Boltyanskaya Y."/>
            <person name="Zhilina T."/>
            <person name="Kolganova T."/>
            <person name="Lavrentjeva E."/>
            <person name="Kuznetsov B."/>
        </authorList>
    </citation>
    <scope>NUCLEOTIDE SEQUENCE</scope>
    <source>
        <strain evidence="5">Z-910T</strain>
    </source>
</reference>
<dbReference type="InterPro" id="IPR001845">
    <property type="entry name" value="HTH_ArsR_DNA-bd_dom"/>
</dbReference>
<name>A0AAU7VP32_9FIRM</name>
<dbReference type="EMBL" id="CP158367">
    <property type="protein sequence ID" value="XBX75820.1"/>
    <property type="molecule type" value="Genomic_DNA"/>
</dbReference>
<feature type="domain" description="HTH arsR-type" evidence="4">
    <location>
        <begin position="1"/>
        <end position="87"/>
    </location>
</feature>
<protein>
    <submittedName>
        <fullName evidence="5">Metalloregulator ArsR/SmtB family transcription factor</fullName>
    </submittedName>
</protein>
<evidence type="ECO:0000256" key="1">
    <source>
        <dbReference type="ARBA" id="ARBA00023015"/>
    </source>
</evidence>
<dbReference type="SUPFAM" id="SSF46785">
    <property type="entry name" value="Winged helix' DNA-binding domain"/>
    <property type="match status" value="1"/>
</dbReference>
<dbReference type="GO" id="GO:0003700">
    <property type="term" value="F:DNA-binding transcription factor activity"/>
    <property type="evidence" value="ECO:0007669"/>
    <property type="project" value="InterPro"/>
</dbReference>
<dbReference type="CDD" id="cd00090">
    <property type="entry name" value="HTH_ARSR"/>
    <property type="match status" value="1"/>
</dbReference>
<keyword evidence="1" id="KW-0805">Transcription regulation</keyword>
<sequence>MVEVFKALGDETRLRMAMLFSQEKLCVCEIEEILEISQSNASRHLNRLKTVGIISSERKAQWVYYYISNDFLSKYNSLWQEVCKQLNEGIYAEDKKRLEEVKKSTDC</sequence>
<dbReference type="SMART" id="SM00418">
    <property type="entry name" value="HTH_ARSR"/>
    <property type="match status" value="1"/>
</dbReference>
<dbReference type="Pfam" id="PF01022">
    <property type="entry name" value="HTH_5"/>
    <property type="match status" value="1"/>
</dbReference>
<gene>
    <name evidence="5" type="ORF">PRVXT_000976</name>
</gene>
<dbReference type="InterPro" id="IPR036388">
    <property type="entry name" value="WH-like_DNA-bd_sf"/>
</dbReference>
<evidence type="ECO:0000313" key="5">
    <source>
        <dbReference type="EMBL" id="XBX75820.1"/>
    </source>
</evidence>
<dbReference type="PANTHER" id="PTHR33154">
    <property type="entry name" value="TRANSCRIPTIONAL REGULATOR, ARSR FAMILY"/>
    <property type="match status" value="1"/>
</dbReference>
<dbReference type="PANTHER" id="PTHR33154:SF18">
    <property type="entry name" value="ARSENICAL RESISTANCE OPERON REPRESSOR"/>
    <property type="match status" value="1"/>
</dbReference>
<keyword evidence="2" id="KW-0238">DNA-binding</keyword>
<dbReference type="Gene3D" id="1.10.10.10">
    <property type="entry name" value="Winged helix-like DNA-binding domain superfamily/Winged helix DNA-binding domain"/>
    <property type="match status" value="1"/>
</dbReference>
<evidence type="ECO:0000256" key="2">
    <source>
        <dbReference type="ARBA" id="ARBA00023125"/>
    </source>
</evidence>
<proteinExistence type="predicted"/>
<dbReference type="RefSeq" id="WP_350344557.1">
    <property type="nucleotide sequence ID" value="NZ_CP158367.1"/>
</dbReference>
<dbReference type="InterPro" id="IPR051081">
    <property type="entry name" value="HTH_MetalResp_TranReg"/>
</dbReference>
<accession>A0AAU7VP32</accession>
<dbReference type="PROSITE" id="PS50987">
    <property type="entry name" value="HTH_ARSR_2"/>
    <property type="match status" value="1"/>
</dbReference>
<dbReference type="InterPro" id="IPR011991">
    <property type="entry name" value="ArsR-like_HTH"/>
</dbReference>
<dbReference type="InterPro" id="IPR036390">
    <property type="entry name" value="WH_DNA-bd_sf"/>
</dbReference>
<dbReference type="NCBIfam" id="NF033788">
    <property type="entry name" value="HTH_metalloreg"/>
    <property type="match status" value="1"/>
</dbReference>
<dbReference type="AlphaFoldDB" id="A0AAU7VP32"/>
<evidence type="ECO:0000256" key="3">
    <source>
        <dbReference type="ARBA" id="ARBA00023163"/>
    </source>
</evidence>
<organism evidence="5">
    <name type="scientific">Proteinivorax tanatarense</name>
    <dbReference type="NCBI Taxonomy" id="1260629"/>
    <lineage>
        <taxon>Bacteria</taxon>
        <taxon>Bacillati</taxon>
        <taxon>Bacillota</taxon>
        <taxon>Clostridia</taxon>
        <taxon>Eubacteriales</taxon>
        <taxon>Proteinivoracaceae</taxon>
        <taxon>Proteinivorax</taxon>
    </lineage>
</organism>
<dbReference type="GO" id="GO:0003677">
    <property type="term" value="F:DNA binding"/>
    <property type="evidence" value="ECO:0007669"/>
    <property type="project" value="UniProtKB-KW"/>
</dbReference>
<dbReference type="PRINTS" id="PR00778">
    <property type="entry name" value="HTHARSR"/>
</dbReference>